<dbReference type="InterPro" id="IPR009241">
    <property type="entry name" value="HigB-like"/>
</dbReference>
<organism evidence="1 4">
    <name type="scientific">Bifidobacterium ramosum</name>
    <dbReference type="NCBI Taxonomy" id="1798158"/>
    <lineage>
        <taxon>Bacteria</taxon>
        <taxon>Bacillati</taxon>
        <taxon>Actinomycetota</taxon>
        <taxon>Actinomycetes</taxon>
        <taxon>Bifidobacteriales</taxon>
        <taxon>Bifidobacteriaceae</taxon>
        <taxon>Bifidobacterium</taxon>
    </lineage>
</organism>
<comment type="caution">
    <text evidence="1">The sequence shown here is derived from an EMBL/GenBank/DDBJ whole genome shotgun (WGS) entry which is preliminary data.</text>
</comment>
<dbReference type="Pfam" id="PF05973">
    <property type="entry name" value="Gp49"/>
    <property type="match status" value="1"/>
</dbReference>
<dbReference type="OrthoDB" id="3233388at2"/>
<accession>A0A6L4WZQ6</accession>
<sequence length="121" mass="14194">MPKFRYYQTKEGTSPFVEWMGGLRRNDRAKVYATIRNIELFGIGIALQQGWVKKLDADIWEIRSQFGSNIQRAPFFFIQGDMCVITHGFTKKTQKTPKRELNTAHHIMDRYQEEHDADAII</sequence>
<keyword evidence="4" id="KW-1185">Reference proteome</keyword>
<dbReference type="EMBL" id="WBSM01000006">
    <property type="protein sequence ID" value="KAB8287846.1"/>
    <property type="molecule type" value="Genomic_DNA"/>
</dbReference>
<evidence type="ECO:0000313" key="4">
    <source>
        <dbReference type="Proteomes" id="UP000482084"/>
    </source>
</evidence>
<dbReference type="Proteomes" id="UP000469943">
    <property type="component" value="Unassembled WGS sequence"/>
</dbReference>
<dbReference type="RefSeq" id="WP_152358385.1">
    <property type="nucleotide sequence ID" value="NZ_WBSM01000006.1"/>
</dbReference>
<name>A0A6L4WZQ6_9BIFI</name>
<dbReference type="EMBL" id="WHZX01000002">
    <property type="protein sequence ID" value="NEG71207.1"/>
    <property type="molecule type" value="Genomic_DNA"/>
</dbReference>
<evidence type="ECO:0000313" key="3">
    <source>
        <dbReference type="Proteomes" id="UP000469943"/>
    </source>
</evidence>
<evidence type="ECO:0000313" key="2">
    <source>
        <dbReference type="EMBL" id="NEG71207.1"/>
    </source>
</evidence>
<dbReference type="Proteomes" id="UP000482084">
    <property type="component" value="Unassembled WGS sequence"/>
</dbReference>
<dbReference type="AlphaFoldDB" id="A0A6L4WZQ6"/>
<gene>
    <name evidence="1" type="ORF">DSM100688_1313</name>
    <name evidence="2" type="ORF">GFD24_03025</name>
</gene>
<reference evidence="2 3" key="1">
    <citation type="submission" date="2019-10" db="EMBL/GenBank/DDBJ databases">
        <title>Bifidobacterium from non-human primates.</title>
        <authorList>
            <person name="Modesto M."/>
        </authorList>
    </citation>
    <scope>NUCLEOTIDE SEQUENCE [LARGE SCALE GENOMIC DNA]</scope>
    <source>
        <strain evidence="2 3">TREM</strain>
    </source>
</reference>
<proteinExistence type="predicted"/>
<reference evidence="1 4" key="2">
    <citation type="submission" date="2019-10" db="EMBL/GenBank/DDBJ databases">
        <title>Characterization of the phylogenetic diversity of two novel species belonging to the genus Bifidobacterium: Bifidobacterium cebidarum sp. nov. and Bifidobacterium leontopitheci sp. nov.</title>
        <authorList>
            <person name="Lugli G.A."/>
            <person name="Duranti S."/>
            <person name="Milani C."/>
            <person name="Turroni F."/>
            <person name="Ventura M."/>
        </authorList>
    </citation>
    <scope>NUCLEOTIDE SEQUENCE [LARGE SCALE GENOMIC DNA]</scope>
    <source>
        <strain evidence="1 4">DSM 100688</strain>
    </source>
</reference>
<protein>
    <submittedName>
        <fullName evidence="1">Toxin RelE</fullName>
    </submittedName>
    <submittedName>
        <fullName evidence="2">Type II toxin-antitoxin system RelE/ParE family toxin</fullName>
    </submittedName>
</protein>
<evidence type="ECO:0000313" key="1">
    <source>
        <dbReference type="EMBL" id="KAB8287846.1"/>
    </source>
</evidence>